<dbReference type="InterPro" id="IPR011009">
    <property type="entry name" value="Kinase-like_dom_sf"/>
</dbReference>
<keyword evidence="2" id="KW-1185">Reference proteome</keyword>
<proteinExistence type="predicted"/>
<evidence type="ECO:0000259" key="1">
    <source>
        <dbReference type="SMART" id="SM00587"/>
    </source>
</evidence>
<dbReference type="Proteomes" id="UP000504635">
    <property type="component" value="Unplaced"/>
</dbReference>
<dbReference type="InParanoid" id="A0A6J2YSM8"/>
<dbReference type="SMART" id="SM00587">
    <property type="entry name" value="CHK"/>
    <property type="match status" value="1"/>
</dbReference>
<sequence length="395" mass="45325">MSKFTKIEKLEDLIKDTVDGQLVEQTVTSLLPPGENFGSVMYKVDFKVKKGDKEEEYHAVAKCTPLNTFTQEIFNTQTTFKSEIAWYTTVIPTIKDFQKTSGDFFQKFYGARISLNPDSDVVDANGVILTENLKISGYSNVDRHLGFNLDQSKAVLRDLATFHATPIAIKLKNKPLFDEKIRPYLPGLKPGDPEANPIKHLSKQLISIPELAQYVDRIESNIKNNSDSLDKSVNEPWGSISHDDFWINNVMITNDPIPKVVILDFQCPVYGSITADLLFFLSTSVNLDIIRTNMDLLIQYYWDEFVKNLVELKIDTALFPHEEFLKELDEVAQRQFSHAAFHTFIIFAEKGTTALDSSKADFKKEEFEHNDMSLNSRHITKYIWLVEEYAKRNWI</sequence>
<name>A0A6J2YSM8_SITOR</name>
<dbReference type="KEGG" id="soy:115890897"/>
<gene>
    <name evidence="3" type="primary">LOC115890897</name>
</gene>
<reference evidence="3" key="1">
    <citation type="submission" date="2025-08" db="UniProtKB">
        <authorList>
            <consortium name="RefSeq"/>
        </authorList>
    </citation>
    <scope>IDENTIFICATION</scope>
    <source>
        <tissue evidence="3">Gonads</tissue>
    </source>
</reference>
<dbReference type="RefSeq" id="XP_030767108.1">
    <property type="nucleotide sequence ID" value="XM_030911248.1"/>
</dbReference>
<evidence type="ECO:0000313" key="2">
    <source>
        <dbReference type="Proteomes" id="UP000504635"/>
    </source>
</evidence>
<dbReference type="Gene3D" id="3.90.1200.10">
    <property type="match status" value="1"/>
</dbReference>
<dbReference type="OrthoDB" id="191037at2759"/>
<dbReference type="PANTHER" id="PTHR11012:SF55">
    <property type="entry name" value="BHLH DOMAIN-CONTAINING PROTEIN"/>
    <property type="match status" value="1"/>
</dbReference>
<dbReference type="SUPFAM" id="SSF56112">
    <property type="entry name" value="Protein kinase-like (PK-like)"/>
    <property type="match status" value="1"/>
</dbReference>
<dbReference type="PANTHER" id="PTHR11012">
    <property type="entry name" value="PROTEIN KINASE-LIKE DOMAIN-CONTAINING"/>
    <property type="match status" value="1"/>
</dbReference>
<dbReference type="AlphaFoldDB" id="A0A6J2YSM8"/>
<protein>
    <submittedName>
        <fullName evidence="3">Uncharacterized protein LOC115890897</fullName>
    </submittedName>
</protein>
<dbReference type="Pfam" id="PF02958">
    <property type="entry name" value="EcKL"/>
    <property type="match status" value="1"/>
</dbReference>
<dbReference type="InterPro" id="IPR015897">
    <property type="entry name" value="CHK_kinase-like"/>
</dbReference>
<dbReference type="InterPro" id="IPR004119">
    <property type="entry name" value="EcKL"/>
</dbReference>
<accession>A0A6J2YSM8</accession>
<evidence type="ECO:0000313" key="3">
    <source>
        <dbReference type="RefSeq" id="XP_030767108.1"/>
    </source>
</evidence>
<dbReference type="GeneID" id="115890897"/>
<organism evidence="2 3">
    <name type="scientific">Sitophilus oryzae</name>
    <name type="common">Rice weevil</name>
    <name type="synonym">Curculio oryzae</name>
    <dbReference type="NCBI Taxonomy" id="7048"/>
    <lineage>
        <taxon>Eukaryota</taxon>
        <taxon>Metazoa</taxon>
        <taxon>Ecdysozoa</taxon>
        <taxon>Arthropoda</taxon>
        <taxon>Hexapoda</taxon>
        <taxon>Insecta</taxon>
        <taxon>Pterygota</taxon>
        <taxon>Neoptera</taxon>
        <taxon>Endopterygota</taxon>
        <taxon>Coleoptera</taxon>
        <taxon>Polyphaga</taxon>
        <taxon>Cucujiformia</taxon>
        <taxon>Curculionidae</taxon>
        <taxon>Dryophthorinae</taxon>
        <taxon>Sitophilus</taxon>
    </lineage>
</organism>
<feature type="domain" description="CHK kinase-like" evidence="1">
    <location>
        <begin position="128"/>
        <end position="311"/>
    </location>
</feature>